<evidence type="ECO:0000259" key="3">
    <source>
        <dbReference type="PROSITE" id="PS50110"/>
    </source>
</evidence>
<dbReference type="EMBL" id="CP024201">
    <property type="protein sequence ID" value="ATQ43942.1"/>
    <property type="molecule type" value="Genomic_DNA"/>
</dbReference>
<evidence type="ECO:0000256" key="2">
    <source>
        <dbReference type="PROSITE-ProRule" id="PRU00169"/>
    </source>
</evidence>
<keyword evidence="1 2" id="KW-0597">Phosphoprotein</keyword>
<dbReference type="Gene3D" id="3.40.50.2300">
    <property type="match status" value="1"/>
</dbReference>
<dbReference type="PANTHER" id="PTHR44591">
    <property type="entry name" value="STRESS RESPONSE REGULATOR PROTEIN 1"/>
    <property type="match status" value="1"/>
</dbReference>
<feature type="domain" description="Response regulatory" evidence="3">
    <location>
        <begin position="9"/>
        <end position="128"/>
    </location>
</feature>
<dbReference type="InterPro" id="IPR001789">
    <property type="entry name" value="Sig_transdc_resp-reg_receiver"/>
</dbReference>
<dbReference type="Pfam" id="PF00072">
    <property type="entry name" value="Response_reg"/>
    <property type="match status" value="1"/>
</dbReference>
<dbReference type="OrthoDB" id="9786548at2"/>
<dbReference type="Proteomes" id="UP000228945">
    <property type="component" value="Chromosome"/>
</dbReference>
<gene>
    <name evidence="4" type="ORF">CSW64_16855</name>
</gene>
<dbReference type="AlphaFoldDB" id="A0A2D2B135"/>
<evidence type="ECO:0000313" key="5">
    <source>
        <dbReference type="Proteomes" id="UP000228945"/>
    </source>
</evidence>
<dbReference type="PANTHER" id="PTHR44591:SF3">
    <property type="entry name" value="RESPONSE REGULATORY DOMAIN-CONTAINING PROTEIN"/>
    <property type="match status" value="1"/>
</dbReference>
<evidence type="ECO:0000313" key="4">
    <source>
        <dbReference type="EMBL" id="ATQ43942.1"/>
    </source>
</evidence>
<dbReference type="SUPFAM" id="SSF52172">
    <property type="entry name" value="CheY-like"/>
    <property type="match status" value="1"/>
</dbReference>
<dbReference type="SMART" id="SM00448">
    <property type="entry name" value="REC"/>
    <property type="match status" value="1"/>
</dbReference>
<reference evidence="4 5" key="1">
    <citation type="submission" date="2017-10" db="EMBL/GenBank/DDBJ databases">
        <title>Genome sequence of Caulobacter mirabilis FWC38.</title>
        <authorList>
            <person name="Fiebig A."/>
            <person name="Crosson S."/>
        </authorList>
    </citation>
    <scope>NUCLEOTIDE SEQUENCE [LARGE SCALE GENOMIC DNA]</scope>
    <source>
        <strain evidence="4 5">FWC 38</strain>
    </source>
</reference>
<dbReference type="InterPro" id="IPR011006">
    <property type="entry name" value="CheY-like_superfamily"/>
</dbReference>
<dbReference type="PROSITE" id="PS50110">
    <property type="entry name" value="RESPONSE_REGULATORY"/>
    <property type="match status" value="1"/>
</dbReference>
<protein>
    <submittedName>
        <fullName evidence="4">Two-component system response regulator</fullName>
    </submittedName>
</protein>
<evidence type="ECO:0000256" key="1">
    <source>
        <dbReference type="ARBA" id="ARBA00022553"/>
    </source>
</evidence>
<proteinExistence type="predicted"/>
<dbReference type="KEGG" id="cmb:CSW64_16855"/>
<dbReference type="InterPro" id="IPR050595">
    <property type="entry name" value="Bact_response_regulator"/>
</dbReference>
<accession>A0A2D2B135</accession>
<dbReference type="RefSeq" id="WP_099623190.1">
    <property type="nucleotide sequence ID" value="NZ_CP024201.1"/>
</dbReference>
<sequence>MDEGLSGLKVLLVDDNQHMRAIVCAILKGVGVRDVREARDGAEGLQALRDWPADIAIVDFRMSPLDGVEFTRLVRNAPDSANPYLPIIMMTGFADRPRVVEARDAGVTELVVKPVTARSVIDRLNAVVFRPRPFVRTADYFGPRRRGIDDVAIDDPDSFGRELRL</sequence>
<dbReference type="GO" id="GO:0000160">
    <property type="term" value="P:phosphorelay signal transduction system"/>
    <property type="evidence" value="ECO:0007669"/>
    <property type="project" value="InterPro"/>
</dbReference>
<name>A0A2D2B135_9CAUL</name>
<organism evidence="4 5">
    <name type="scientific">Caulobacter mirabilis</name>
    <dbReference type="NCBI Taxonomy" id="69666"/>
    <lineage>
        <taxon>Bacteria</taxon>
        <taxon>Pseudomonadati</taxon>
        <taxon>Pseudomonadota</taxon>
        <taxon>Alphaproteobacteria</taxon>
        <taxon>Caulobacterales</taxon>
        <taxon>Caulobacteraceae</taxon>
        <taxon>Caulobacter</taxon>
    </lineage>
</organism>
<keyword evidence="5" id="KW-1185">Reference proteome</keyword>
<feature type="modified residue" description="4-aspartylphosphate" evidence="2">
    <location>
        <position position="59"/>
    </location>
</feature>